<organism evidence="6 7">
    <name type="scientific">Candidatus Promineifilum breve</name>
    <dbReference type="NCBI Taxonomy" id="1806508"/>
    <lineage>
        <taxon>Bacteria</taxon>
        <taxon>Bacillati</taxon>
        <taxon>Chloroflexota</taxon>
        <taxon>Ardenticatenia</taxon>
        <taxon>Candidatus Promineifilales</taxon>
        <taxon>Candidatus Promineifilaceae</taxon>
        <taxon>Candidatus Promineifilum</taxon>
    </lineage>
</organism>
<keyword evidence="3 4" id="KW-0408">Iron</keyword>
<dbReference type="Pfam" id="PF00034">
    <property type="entry name" value="Cytochrom_C"/>
    <property type="match status" value="1"/>
</dbReference>
<keyword evidence="2 4" id="KW-0479">Metal-binding</keyword>
<dbReference type="EMBL" id="LN890655">
    <property type="protein sequence ID" value="CUS03955.2"/>
    <property type="molecule type" value="Genomic_DNA"/>
</dbReference>
<proteinExistence type="predicted"/>
<evidence type="ECO:0000313" key="7">
    <source>
        <dbReference type="Proteomes" id="UP000215027"/>
    </source>
</evidence>
<sequence length="627" mass="66085">MTHFPHRAAPRRLFLFALIILVVATVLLGRPQTGAAQDPVLPATTPEALPGLDLFAERCANCHGETGLGDGALIEQAGQPAPMPFDAAYIRAAEPSVMFRQITDGEAAVGMPPFGPASTNPIDDAGRWNLVAGVFSLATPPEDVVAGQAVYEAQCAACHGDAGAGDGPDAATTEPVAGPLDDAAFWFNRSNDTVYNELTSGEISAHSFQLAEEELRRVIDFARTFSYVYADPAILTAPIPAGVIVGTLDNGTTGAMLGEAQVELQAFTPEFEQTLTLTTTTDVNGNFRFDVTDVAPNLIYIAGSSFNGLNFSSGANQLDRNNPTLEMPVTVYDKTSDAAGVSVAQLHIVFEFAEERVAVNQLYVVNNAANSVFVGPSGDPADGVFEVAVPEGAENLEFQRSFGSMQNFLPANDFVQTARGWSDPLPLRPGDGALTLLVRYELPFSSGMRIAHPIFFETATTTIILPDAGVTVTNTPWVEQPSQDFGDGQMFLNFSGPGVPAGETISMVLEGRPSVVTDADGAAVVNRDTTTELLIGGGALLLAAVGGVFLWRYWQGRHDDEGEAWADEVEAGVVAPAGAAPAGADDLLRAIAALDDAHEAGQLEEAAYQAQRAELKGQLAAMWQKGG</sequence>
<evidence type="ECO:0000313" key="6">
    <source>
        <dbReference type="EMBL" id="CUS03955.2"/>
    </source>
</evidence>
<dbReference type="KEGG" id="pbf:CFX0092_A2077"/>
<dbReference type="PROSITE" id="PS51007">
    <property type="entry name" value="CYTC"/>
    <property type="match status" value="2"/>
</dbReference>
<keyword evidence="7" id="KW-1185">Reference proteome</keyword>
<gene>
    <name evidence="6" type="ORF">CFX0092_A2077</name>
</gene>
<dbReference type="Proteomes" id="UP000215027">
    <property type="component" value="Chromosome I"/>
</dbReference>
<dbReference type="OrthoDB" id="9779283at2"/>
<dbReference type="InterPro" id="IPR009056">
    <property type="entry name" value="Cyt_c-like_dom"/>
</dbReference>
<feature type="domain" description="Cytochrome c" evidence="5">
    <location>
        <begin position="142"/>
        <end position="226"/>
    </location>
</feature>
<dbReference type="GO" id="GO:0009055">
    <property type="term" value="F:electron transfer activity"/>
    <property type="evidence" value="ECO:0007669"/>
    <property type="project" value="InterPro"/>
</dbReference>
<evidence type="ECO:0000256" key="1">
    <source>
        <dbReference type="ARBA" id="ARBA00022617"/>
    </source>
</evidence>
<evidence type="ECO:0000256" key="3">
    <source>
        <dbReference type="ARBA" id="ARBA00023004"/>
    </source>
</evidence>
<dbReference type="Pfam" id="PF13442">
    <property type="entry name" value="Cytochrome_CBB3"/>
    <property type="match status" value="1"/>
</dbReference>
<evidence type="ECO:0000256" key="2">
    <source>
        <dbReference type="ARBA" id="ARBA00022723"/>
    </source>
</evidence>
<dbReference type="GO" id="GO:0020037">
    <property type="term" value="F:heme binding"/>
    <property type="evidence" value="ECO:0007669"/>
    <property type="project" value="InterPro"/>
</dbReference>
<keyword evidence="1 4" id="KW-0349">Heme</keyword>
<feature type="domain" description="Cytochrome c" evidence="5">
    <location>
        <begin position="46"/>
        <end position="138"/>
    </location>
</feature>
<dbReference type="RefSeq" id="WP_095043367.1">
    <property type="nucleotide sequence ID" value="NZ_LN890655.1"/>
</dbReference>
<dbReference type="AlphaFoldDB" id="A0A160T549"/>
<dbReference type="InterPro" id="IPR036909">
    <property type="entry name" value="Cyt_c-like_dom_sf"/>
</dbReference>
<reference evidence="6" key="1">
    <citation type="submission" date="2016-01" db="EMBL/GenBank/DDBJ databases">
        <authorList>
            <person name="Mcilroy J.S."/>
            <person name="Karst M S."/>
            <person name="Albertsen M."/>
        </authorList>
    </citation>
    <scope>NUCLEOTIDE SEQUENCE</scope>
    <source>
        <strain evidence="6">Cfx-K</strain>
    </source>
</reference>
<dbReference type="SUPFAM" id="SSF46626">
    <property type="entry name" value="Cytochrome c"/>
    <property type="match status" value="2"/>
</dbReference>
<evidence type="ECO:0000259" key="5">
    <source>
        <dbReference type="PROSITE" id="PS51007"/>
    </source>
</evidence>
<dbReference type="GO" id="GO:0046872">
    <property type="term" value="F:metal ion binding"/>
    <property type="evidence" value="ECO:0007669"/>
    <property type="project" value="UniProtKB-KW"/>
</dbReference>
<evidence type="ECO:0000256" key="4">
    <source>
        <dbReference type="PROSITE-ProRule" id="PRU00433"/>
    </source>
</evidence>
<protein>
    <recommendedName>
        <fullName evidence="5">Cytochrome c domain-containing protein</fullName>
    </recommendedName>
</protein>
<accession>A0A160T549</accession>
<name>A0A160T549_9CHLR</name>
<dbReference type="Gene3D" id="1.10.760.10">
    <property type="entry name" value="Cytochrome c-like domain"/>
    <property type="match status" value="2"/>
</dbReference>